<dbReference type="Pfam" id="PF13769">
    <property type="entry name" value="Virulence_fact"/>
    <property type="match status" value="1"/>
</dbReference>
<dbReference type="Gene3D" id="1.25.10.10">
    <property type="entry name" value="Leucine-rich Repeat Variant"/>
    <property type="match status" value="1"/>
</dbReference>
<dbReference type="EMBL" id="JAWDIP010000003">
    <property type="protein sequence ID" value="MDY0395188.1"/>
    <property type="molecule type" value="Genomic_DNA"/>
</dbReference>
<dbReference type="PANTHER" id="PTHR12697:SF37">
    <property type="entry name" value="CONSERVED VIRULENCE FACTOR C"/>
    <property type="match status" value="1"/>
</dbReference>
<feature type="domain" description="Virulence factor" evidence="1">
    <location>
        <begin position="4"/>
        <end position="34"/>
    </location>
</feature>
<keyword evidence="3" id="KW-1185">Reference proteome</keyword>
<dbReference type="InterPro" id="IPR004155">
    <property type="entry name" value="PBS_lyase_HEAT"/>
</dbReference>
<reference evidence="2 3" key="1">
    <citation type="submission" date="2023-10" db="EMBL/GenBank/DDBJ databases">
        <title>Virgibacillus halophilus 5B73C genome.</title>
        <authorList>
            <person name="Miliotis G."/>
            <person name="Sengupta P."/>
            <person name="Hameed A."/>
            <person name="Chuvochina M."/>
            <person name="Mcdonagh F."/>
            <person name="Simpson A.C."/>
            <person name="Singh N.K."/>
            <person name="Rekha P.D."/>
            <person name="Raman K."/>
            <person name="Hugenholtz P."/>
            <person name="Venkateswaran K."/>
        </authorList>
    </citation>
    <scope>NUCLEOTIDE SEQUENCE [LARGE SCALE GENOMIC DNA]</scope>
    <source>
        <strain evidence="2 3">5B73C</strain>
    </source>
</reference>
<dbReference type="InterPro" id="IPR016024">
    <property type="entry name" value="ARM-type_fold"/>
</dbReference>
<gene>
    <name evidence="2" type="ORF">RWE15_13120</name>
</gene>
<evidence type="ECO:0000259" key="1">
    <source>
        <dbReference type="Pfam" id="PF13769"/>
    </source>
</evidence>
<dbReference type="InterPro" id="IPR025989">
    <property type="entry name" value="Virulence_F_dom"/>
</dbReference>
<name>A0ABU5C8Q0_9BACI</name>
<protein>
    <submittedName>
        <fullName evidence="2">Virulence factor</fullName>
    </submittedName>
</protein>
<comment type="caution">
    <text evidence="2">The sequence shown here is derived from an EMBL/GenBank/DDBJ whole genome shotgun (WGS) entry which is preliminary data.</text>
</comment>
<dbReference type="Pfam" id="PF13646">
    <property type="entry name" value="HEAT_2"/>
    <property type="match status" value="1"/>
</dbReference>
<dbReference type="Proteomes" id="UP001281447">
    <property type="component" value="Unassembled WGS sequence"/>
</dbReference>
<dbReference type="SUPFAM" id="SSF48371">
    <property type="entry name" value="ARM repeat"/>
    <property type="match status" value="1"/>
</dbReference>
<evidence type="ECO:0000313" key="2">
    <source>
        <dbReference type="EMBL" id="MDY0395188.1"/>
    </source>
</evidence>
<accession>A0ABU5C8Q0</accession>
<dbReference type="SMART" id="SM00567">
    <property type="entry name" value="EZ_HEAT"/>
    <property type="match status" value="3"/>
</dbReference>
<proteinExistence type="predicted"/>
<sequence length="219" mass="24682">MKKSPRYGNMEEIGHDIVEEVSASYDEDRLNKLIQLAEKGPVFDEQIASPWKKVTLDMLDAPNWKERYAALDRMDPSVTDLPVLDKALQDEKSSIRRLATAYLGMIEDKQVLPYLYKALHDGAVNVRRTAGDCLSDLGFAEAIGEMAATLKDKSRLVRWRAAMYLYEIGDETAIPALKEAINDPEFEVRMQAKMALARIEGGQKAEGSIWSQMTEAVKR</sequence>
<evidence type="ECO:0000313" key="3">
    <source>
        <dbReference type="Proteomes" id="UP001281447"/>
    </source>
</evidence>
<dbReference type="PANTHER" id="PTHR12697">
    <property type="entry name" value="PBS LYASE HEAT-LIKE PROTEIN"/>
    <property type="match status" value="1"/>
</dbReference>
<organism evidence="2 3">
    <name type="scientific">Tigheibacillus halophilus</name>
    <dbReference type="NCBI Taxonomy" id="361280"/>
    <lineage>
        <taxon>Bacteria</taxon>
        <taxon>Bacillati</taxon>
        <taxon>Bacillota</taxon>
        <taxon>Bacilli</taxon>
        <taxon>Bacillales</taxon>
        <taxon>Bacillaceae</taxon>
        <taxon>Tigheibacillus</taxon>
    </lineage>
</organism>
<dbReference type="InterPro" id="IPR011989">
    <property type="entry name" value="ARM-like"/>
</dbReference>